<evidence type="ECO:0000313" key="8">
    <source>
        <dbReference type="Proteomes" id="UP000197446"/>
    </source>
</evidence>
<dbReference type="InterPro" id="IPR016071">
    <property type="entry name" value="Staphylococal_nuclease_OB-fold"/>
</dbReference>
<dbReference type="GO" id="GO:0016787">
    <property type="term" value="F:hydrolase activity"/>
    <property type="evidence" value="ECO:0007669"/>
    <property type="project" value="UniProtKB-KW"/>
</dbReference>
<dbReference type="PANTHER" id="PTHR12302:SF3">
    <property type="entry name" value="SERINE_THREONINE-PROTEIN KINASE 31"/>
    <property type="match status" value="1"/>
</dbReference>
<keyword evidence="1" id="KW-0540">Nuclease</keyword>
<accession>A0A254N1T0</accession>
<sequence length="196" mass="21325">MRRALLLVAALAWSFNGIAQEVAGRVVGVHDGDTITLLTPDKKQLQVRLADIDAPELGQPFGQAAKRELSSLCFNQQAKVQTRAVDVYGRTVGLLSCQGRDASRLMVEHGMAWVYRTYLKRPELVPLEEAAKGSHAGLWAEAATPPWEYRKQIKAAAAASATSPTERPAQTVHTGPRGGKYVINSAGHKEYLSGHR</sequence>
<dbReference type="GO" id="GO:0003676">
    <property type="term" value="F:nucleic acid binding"/>
    <property type="evidence" value="ECO:0007669"/>
    <property type="project" value="InterPro"/>
</dbReference>
<dbReference type="GO" id="GO:0004519">
    <property type="term" value="F:endonuclease activity"/>
    <property type="evidence" value="ECO:0007669"/>
    <property type="project" value="UniProtKB-KW"/>
</dbReference>
<dbReference type="RefSeq" id="WP_088485152.1">
    <property type="nucleotide sequence ID" value="NZ_NISI01000010.1"/>
</dbReference>
<dbReference type="InterPro" id="IPR002071">
    <property type="entry name" value="Thermonucl_AS"/>
</dbReference>
<name>A0A254N1T0_9BURK</name>
<keyword evidence="8" id="KW-1185">Reference proteome</keyword>
<evidence type="ECO:0000256" key="5">
    <source>
        <dbReference type="SAM" id="SignalP"/>
    </source>
</evidence>
<evidence type="ECO:0000259" key="6">
    <source>
        <dbReference type="PROSITE" id="PS50830"/>
    </source>
</evidence>
<evidence type="ECO:0000256" key="2">
    <source>
        <dbReference type="ARBA" id="ARBA00022759"/>
    </source>
</evidence>
<feature type="domain" description="TNase-like" evidence="6">
    <location>
        <begin position="20"/>
        <end position="141"/>
    </location>
</feature>
<dbReference type="PANTHER" id="PTHR12302">
    <property type="entry name" value="EBNA2 BINDING PROTEIN P100"/>
    <property type="match status" value="1"/>
</dbReference>
<dbReference type="PROSITE" id="PS50830">
    <property type="entry name" value="TNASE_3"/>
    <property type="match status" value="1"/>
</dbReference>
<protein>
    <recommendedName>
        <fullName evidence="6">TNase-like domain-containing protein</fullName>
    </recommendedName>
</protein>
<keyword evidence="3" id="KW-0378">Hydrolase</keyword>
<dbReference type="Pfam" id="PF00565">
    <property type="entry name" value="SNase"/>
    <property type="match status" value="1"/>
</dbReference>
<reference evidence="7 8" key="1">
    <citation type="journal article" date="2007" name="Int. J. Syst. Evol. Microbiol.">
        <title>Description of Pelomonas aquatica sp. nov. and Pelomonas puraquae sp. nov., isolated from industrial and haemodialysis water.</title>
        <authorList>
            <person name="Gomila M."/>
            <person name="Bowien B."/>
            <person name="Falsen E."/>
            <person name="Moore E.R."/>
            <person name="Lalucat J."/>
        </authorList>
    </citation>
    <scope>NUCLEOTIDE SEQUENCE [LARGE SCALE GENOMIC DNA]</scope>
    <source>
        <strain evidence="7 8">CCUG 52769</strain>
    </source>
</reference>
<dbReference type="SUPFAM" id="SSF50199">
    <property type="entry name" value="Staphylococcal nuclease"/>
    <property type="match status" value="1"/>
</dbReference>
<gene>
    <name evidence="7" type="ORF">CDO81_20770</name>
</gene>
<dbReference type="PROSITE" id="PS01123">
    <property type="entry name" value="TNASE_1"/>
    <property type="match status" value="1"/>
</dbReference>
<evidence type="ECO:0000256" key="4">
    <source>
        <dbReference type="SAM" id="MobiDB-lite"/>
    </source>
</evidence>
<dbReference type="Gene3D" id="2.40.50.90">
    <property type="match status" value="1"/>
</dbReference>
<dbReference type="Proteomes" id="UP000197446">
    <property type="component" value="Unassembled WGS sequence"/>
</dbReference>
<evidence type="ECO:0000256" key="3">
    <source>
        <dbReference type="ARBA" id="ARBA00022801"/>
    </source>
</evidence>
<dbReference type="OrthoDB" id="9805504at2"/>
<evidence type="ECO:0000313" key="7">
    <source>
        <dbReference type="EMBL" id="OWR02175.1"/>
    </source>
</evidence>
<feature type="chain" id="PRO_5012784192" description="TNase-like domain-containing protein" evidence="5">
    <location>
        <begin position="20"/>
        <end position="196"/>
    </location>
</feature>
<evidence type="ECO:0000256" key="1">
    <source>
        <dbReference type="ARBA" id="ARBA00022722"/>
    </source>
</evidence>
<dbReference type="InterPro" id="IPR035437">
    <property type="entry name" value="SNase_OB-fold_sf"/>
</dbReference>
<comment type="caution">
    <text evidence="7">The sequence shown here is derived from an EMBL/GenBank/DDBJ whole genome shotgun (WGS) entry which is preliminary data.</text>
</comment>
<dbReference type="AlphaFoldDB" id="A0A254N1T0"/>
<dbReference type="EMBL" id="NISI01000010">
    <property type="protein sequence ID" value="OWR02175.1"/>
    <property type="molecule type" value="Genomic_DNA"/>
</dbReference>
<keyword evidence="5" id="KW-0732">Signal</keyword>
<organism evidence="7 8">
    <name type="scientific">Roseateles puraquae</name>
    <dbReference type="NCBI Taxonomy" id="431059"/>
    <lineage>
        <taxon>Bacteria</taxon>
        <taxon>Pseudomonadati</taxon>
        <taxon>Pseudomonadota</taxon>
        <taxon>Betaproteobacteria</taxon>
        <taxon>Burkholderiales</taxon>
        <taxon>Sphaerotilaceae</taxon>
        <taxon>Roseateles</taxon>
    </lineage>
</organism>
<keyword evidence="2" id="KW-0255">Endonuclease</keyword>
<feature type="region of interest" description="Disordered" evidence="4">
    <location>
        <begin position="158"/>
        <end position="180"/>
    </location>
</feature>
<feature type="signal peptide" evidence="5">
    <location>
        <begin position="1"/>
        <end position="19"/>
    </location>
</feature>
<proteinExistence type="predicted"/>
<dbReference type="SMART" id="SM00318">
    <property type="entry name" value="SNc"/>
    <property type="match status" value="1"/>
</dbReference>